<evidence type="ECO:0000256" key="3">
    <source>
        <dbReference type="ARBA" id="ARBA00022490"/>
    </source>
</evidence>
<dbReference type="InterPro" id="IPR011992">
    <property type="entry name" value="EF-hand-dom_pair"/>
</dbReference>
<evidence type="ECO:0000256" key="2">
    <source>
        <dbReference type="ARBA" id="ARBA00004496"/>
    </source>
</evidence>
<dbReference type="EMBL" id="QNGE01007383">
    <property type="protein sequence ID" value="KAA3671057.1"/>
    <property type="molecule type" value="Genomic_DNA"/>
</dbReference>
<keyword evidence="5" id="KW-0206">Cytoskeleton</keyword>
<dbReference type="PANTHER" id="PTHR12268:SF14">
    <property type="entry name" value="DYSTROPHIN-1"/>
    <property type="match status" value="1"/>
</dbReference>
<dbReference type="InterPro" id="IPR050774">
    <property type="entry name" value="KCMF1/Dystrophin"/>
</dbReference>
<evidence type="ECO:0000313" key="7">
    <source>
        <dbReference type="EMBL" id="KAA3670930.1"/>
    </source>
</evidence>
<keyword evidence="4" id="KW-0106">Calcium</keyword>
<comment type="caution">
    <text evidence="7">The sequence shown here is derived from an EMBL/GenBank/DDBJ whole genome shotgun (WGS) entry which is preliminary data.</text>
</comment>
<dbReference type="AlphaFoldDB" id="A0A5J4N6C2"/>
<keyword evidence="3" id="KW-0963">Cytoplasm</keyword>
<evidence type="ECO:0000256" key="5">
    <source>
        <dbReference type="ARBA" id="ARBA00023212"/>
    </source>
</evidence>
<accession>A0A5J4N6C2</accession>
<dbReference type="PANTHER" id="PTHR12268">
    <property type="entry name" value="E3 UBIQUITIN-PROTEIN LIGASE KCMF1"/>
    <property type="match status" value="1"/>
</dbReference>
<organism evidence="7 9">
    <name type="scientific">Paragonimus westermani</name>
    <dbReference type="NCBI Taxonomy" id="34504"/>
    <lineage>
        <taxon>Eukaryota</taxon>
        <taxon>Metazoa</taxon>
        <taxon>Spiralia</taxon>
        <taxon>Lophotrochozoa</taxon>
        <taxon>Platyhelminthes</taxon>
        <taxon>Trematoda</taxon>
        <taxon>Digenea</taxon>
        <taxon>Plagiorchiida</taxon>
        <taxon>Troglotremata</taxon>
        <taxon>Troglotrematidae</taxon>
        <taxon>Paragonimus</taxon>
    </lineage>
</organism>
<sequence length="163" mass="18223">MVKDFVATTHTTTNVLHTLTEPGDLNVGRRLPTSLALGLTSSPSVSFGHRSSRLPESALITVNSSMHQSTNSRERLFSTRVKRRLLIGSLKHTVNVRVYLTLNWLLTAYDGMRQGHTRALSFKVALTILAVAKLDEKYRYLFSVIGDSDGYVTEKRLSALLYK</sequence>
<gene>
    <name evidence="7" type="ORF">DEA37_0004120</name>
    <name evidence="8" type="ORF">DEA37_0014689</name>
</gene>
<proteinExistence type="predicted"/>
<reference evidence="7 9" key="1">
    <citation type="journal article" date="2019" name="Gigascience">
        <title>Whole-genome sequence of the oriental lung fluke Paragonimus westermani.</title>
        <authorList>
            <person name="Oey H."/>
            <person name="Zakrzewski M."/>
            <person name="Narain K."/>
            <person name="Devi K.R."/>
            <person name="Agatsuma T."/>
            <person name="Nawaratna S."/>
            <person name="Gobert G.N."/>
            <person name="Jones M.K."/>
            <person name="Ragan M.A."/>
            <person name="McManus D.P."/>
            <person name="Krause L."/>
        </authorList>
    </citation>
    <scope>NUCLEOTIDE SEQUENCE [LARGE SCALE GENOMIC DNA]</scope>
    <source>
        <strain evidence="7 9">IND2009</strain>
    </source>
</reference>
<dbReference type="Gene3D" id="1.10.238.10">
    <property type="entry name" value="EF-hand"/>
    <property type="match status" value="1"/>
</dbReference>
<evidence type="ECO:0000313" key="9">
    <source>
        <dbReference type="Proteomes" id="UP000324629"/>
    </source>
</evidence>
<dbReference type="Proteomes" id="UP000324629">
    <property type="component" value="Unassembled WGS sequence"/>
</dbReference>
<comment type="subcellular location">
    <subcellularLocation>
        <location evidence="1">Cell membrane</location>
        <location evidence="1">Sarcolemma</location>
        <topology evidence="1">Peripheral membrane protein</topology>
        <orientation evidence="1">Cytoplasmic side</orientation>
    </subcellularLocation>
    <subcellularLocation>
        <location evidence="2">Cytoplasm</location>
    </subcellularLocation>
</comment>
<dbReference type="SUPFAM" id="SSF47473">
    <property type="entry name" value="EF-hand"/>
    <property type="match status" value="1"/>
</dbReference>
<name>A0A5J4N6C2_9TREM</name>
<dbReference type="GO" id="GO:0005886">
    <property type="term" value="C:plasma membrane"/>
    <property type="evidence" value="ECO:0007669"/>
    <property type="project" value="TreeGrafter"/>
</dbReference>
<dbReference type="EMBL" id="QNGE01007786">
    <property type="protein sequence ID" value="KAA3670930.1"/>
    <property type="molecule type" value="Genomic_DNA"/>
</dbReference>
<evidence type="ECO:0000313" key="8">
    <source>
        <dbReference type="EMBL" id="KAA3671057.1"/>
    </source>
</evidence>
<evidence type="ECO:0000256" key="4">
    <source>
        <dbReference type="ARBA" id="ARBA00022837"/>
    </source>
</evidence>
<evidence type="ECO:0000259" key="6">
    <source>
        <dbReference type="Pfam" id="PF09068"/>
    </source>
</evidence>
<dbReference type="Pfam" id="PF09068">
    <property type="entry name" value="EF-hand_2"/>
    <property type="match status" value="1"/>
</dbReference>
<protein>
    <recommendedName>
        <fullName evidence="6">EF-hand domain-containing protein</fullName>
    </recommendedName>
</protein>
<keyword evidence="9" id="KW-1185">Reference proteome</keyword>
<feature type="domain" description="EF-hand" evidence="6">
    <location>
        <begin position="92"/>
        <end position="129"/>
    </location>
</feature>
<dbReference type="InterPro" id="IPR015153">
    <property type="entry name" value="EF-hand_dom_typ1"/>
</dbReference>
<evidence type="ECO:0000256" key="1">
    <source>
        <dbReference type="ARBA" id="ARBA00004278"/>
    </source>
</evidence>